<organism evidence="8 9">
    <name type="scientific">Fodinicola feengrottensis</name>
    <dbReference type="NCBI Taxonomy" id="435914"/>
    <lineage>
        <taxon>Bacteria</taxon>
        <taxon>Bacillati</taxon>
        <taxon>Actinomycetota</taxon>
        <taxon>Actinomycetes</taxon>
        <taxon>Mycobacteriales</taxon>
        <taxon>Fodinicola</taxon>
    </lineage>
</organism>
<dbReference type="EMBL" id="BAAANY010000008">
    <property type="protein sequence ID" value="GAA1672785.1"/>
    <property type="molecule type" value="Genomic_DNA"/>
</dbReference>
<sequence length="178" mass="19576">MASTDPATAGDPRMVLEQLYRAAAPRLVVAAYAFTGDLGEAQECMQEAFVRAYAHPGRILQTENPVGWMRIVTVNIARDRMRRKRRFAVLHRLLATTPDPVPAATPDRVAILTAIRVLPAGQRETVALHYLLDLAVDEIAELTSVSVNTAKSRLRRGRAALSVLLSEESVSMTEARND</sequence>
<evidence type="ECO:0000256" key="5">
    <source>
        <dbReference type="ARBA" id="ARBA00023163"/>
    </source>
</evidence>
<keyword evidence="2" id="KW-0805">Transcription regulation</keyword>
<keyword evidence="9" id="KW-1185">Reference proteome</keyword>
<gene>
    <name evidence="8" type="ORF">GCM10009765_22630</name>
</gene>
<evidence type="ECO:0008006" key="10">
    <source>
        <dbReference type="Google" id="ProtNLM"/>
    </source>
</evidence>
<dbReference type="Pfam" id="PF08281">
    <property type="entry name" value="Sigma70_r4_2"/>
    <property type="match status" value="1"/>
</dbReference>
<dbReference type="Gene3D" id="1.10.1740.10">
    <property type="match status" value="1"/>
</dbReference>
<dbReference type="CDD" id="cd06171">
    <property type="entry name" value="Sigma70_r4"/>
    <property type="match status" value="1"/>
</dbReference>
<dbReference type="RefSeq" id="WP_163568785.1">
    <property type="nucleotide sequence ID" value="NZ_BAAANY010000008.1"/>
</dbReference>
<feature type="domain" description="RNA polymerase sigma factor 70 region 4 type 2" evidence="7">
    <location>
        <begin position="109"/>
        <end position="161"/>
    </location>
</feature>
<dbReference type="NCBIfam" id="TIGR02937">
    <property type="entry name" value="sigma70-ECF"/>
    <property type="match status" value="1"/>
</dbReference>
<dbReference type="InterPro" id="IPR014284">
    <property type="entry name" value="RNA_pol_sigma-70_dom"/>
</dbReference>
<evidence type="ECO:0000256" key="3">
    <source>
        <dbReference type="ARBA" id="ARBA00023082"/>
    </source>
</evidence>
<name>A0ABP4SJJ2_9ACTN</name>
<dbReference type="InterPro" id="IPR036388">
    <property type="entry name" value="WH-like_DNA-bd_sf"/>
</dbReference>
<dbReference type="InterPro" id="IPR013324">
    <property type="entry name" value="RNA_pol_sigma_r3/r4-like"/>
</dbReference>
<keyword evidence="3" id="KW-0731">Sigma factor</keyword>
<evidence type="ECO:0000259" key="7">
    <source>
        <dbReference type="Pfam" id="PF08281"/>
    </source>
</evidence>
<comment type="caution">
    <text evidence="8">The sequence shown here is derived from an EMBL/GenBank/DDBJ whole genome shotgun (WGS) entry which is preliminary data.</text>
</comment>
<keyword evidence="5" id="KW-0804">Transcription</keyword>
<feature type="domain" description="RNA polymerase sigma-70 region 2" evidence="6">
    <location>
        <begin position="19"/>
        <end position="86"/>
    </location>
</feature>
<protein>
    <recommendedName>
        <fullName evidence="10">Sigma-70 family RNA polymerase sigma factor</fullName>
    </recommendedName>
</protein>
<evidence type="ECO:0000256" key="1">
    <source>
        <dbReference type="ARBA" id="ARBA00010641"/>
    </source>
</evidence>
<comment type="similarity">
    <text evidence="1">Belongs to the sigma-70 factor family. ECF subfamily.</text>
</comment>
<evidence type="ECO:0000256" key="2">
    <source>
        <dbReference type="ARBA" id="ARBA00023015"/>
    </source>
</evidence>
<dbReference type="Proteomes" id="UP001500618">
    <property type="component" value="Unassembled WGS sequence"/>
</dbReference>
<proteinExistence type="inferred from homology"/>
<dbReference type="InterPro" id="IPR039425">
    <property type="entry name" value="RNA_pol_sigma-70-like"/>
</dbReference>
<dbReference type="InterPro" id="IPR007627">
    <property type="entry name" value="RNA_pol_sigma70_r2"/>
</dbReference>
<evidence type="ECO:0000256" key="4">
    <source>
        <dbReference type="ARBA" id="ARBA00023125"/>
    </source>
</evidence>
<dbReference type="InterPro" id="IPR013325">
    <property type="entry name" value="RNA_pol_sigma_r2"/>
</dbReference>
<dbReference type="SUPFAM" id="SSF88659">
    <property type="entry name" value="Sigma3 and sigma4 domains of RNA polymerase sigma factors"/>
    <property type="match status" value="1"/>
</dbReference>
<evidence type="ECO:0000259" key="6">
    <source>
        <dbReference type="Pfam" id="PF04542"/>
    </source>
</evidence>
<dbReference type="SUPFAM" id="SSF88946">
    <property type="entry name" value="Sigma2 domain of RNA polymerase sigma factors"/>
    <property type="match status" value="1"/>
</dbReference>
<dbReference type="PANTHER" id="PTHR43133">
    <property type="entry name" value="RNA POLYMERASE ECF-TYPE SIGMA FACTO"/>
    <property type="match status" value="1"/>
</dbReference>
<dbReference type="Gene3D" id="1.10.10.10">
    <property type="entry name" value="Winged helix-like DNA-binding domain superfamily/Winged helix DNA-binding domain"/>
    <property type="match status" value="1"/>
</dbReference>
<dbReference type="PANTHER" id="PTHR43133:SF50">
    <property type="entry name" value="ECF RNA POLYMERASE SIGMA FACTOR SIGM"/>
    <property type="match status" value="1"/>
</dbReference>
<reference evidence="9" key="1">
    <citation type="journal article" date="2019" name="Int. J. Syst. Evol. Microbiol.">
        <title>The Global Catalogue of Microorganisms (GCM) 10K type strain sequencing project: providing services to taxonomists for standard genome sequencing and annotation.</title>
        <authorList>
            <consortium name="The Broad Institute Genomics Platform"/>
            <consortium name="The Broad Institute Genome Sequencing Center for Infectious Disease"/>
            <person name="Wu L."/>
            <person name="Ma J."/>
        </authorList>
    </citation>
    <scope>NUCLEOTIDE SEQUENCE [LARGE SCALE GENOMIC DNA]</scope>
    <source>
        <strain evidence="9">JCM 14718</strain>
    </source>
</reference>
<keyword evidence="4" id="KW-0238">DNA-binding</keyword>
<evidence type="ECO:0000313" key="8">
    <source>
        <dbReference type="EMBL" id="GAA1672785.1"/>
    </source>
</evidence>
<accession>A0ABP4SJJ2</accession>
<dbReference type="InterPro" id="IPR013249">
    <property type="entry name" value="RNA_pol_sigma70_r4_t2"/>
</dbReference>
<dbReference type="Pfam" id="PF04542">
    <property type="entry name" value="Sigma70_r2"/>
    <property type="match status" value="1"/>
</dbReference>
<evidence type="ECO:0000313" key="9">
    <source>
        <dbReference type="Proteomes" id="UP001500618"/>
    </source>
</evidence>